<dbReference type="PANTHER" id="PTHR44591:SF14">
    <property type="entry name" value="PROTEIN PILG"/>
    <property type="match status" value="1"/>
</dbReference>
<dbReference type="InterPro" id="IPR001789">
    <property type="entry name" value="Sig_transdc_resp-reg_receiver"/>
</dbReference>
<proteinExistence type="predicted"/>
<dbReference type="InterPro" id="IPR011006">
    <property type="entry name" value="CheY-like_superfamily"/>
</dbReference>
<keyword evidence="2" id="KW-0902">Two-component regulatory system</keyword>
<reference evidence="5" key="1">
    <citation type="submission" date="2021-05" db="EMBL/GenBank/DDBJ databases">
        <authorList>
            <person name="Pietrasiak N."/>
            <person name="Ward R."/>
            <person name="Stajich J.E."/>
            <person name="Kurbessoian T."/>
        </authorList>
    </citation>
    <scope>NUCLEOTIDE SEQUENCE</scope>
    <source>
        <strain evidence="5">UHER 2000/2452</strain>
    </source>
</reference>
<evidence type="ECO:0000259" key="4">
    <source>
        <dbReference type="PROSITE" id="PS50110"/>
    </source>
</evidence>
<dbReference type="AlphaFoldDB" id="A0A951QIC0"/>
<organism evidence="5 6">
    <name type="scientific">Drouetiella hepatica Uher 2000/2452</name>
    <dbReference type="NCBI Taxonomy" id="904376"/>
    <lineage>
        <taxon>Bacteria</taxon>
        <taxon>Bacillati</taxon>
        <taxon>Cyanobacteriota</taxon>
        <taxon>Cyanophyceae</taxon>
        <taxon>Oculatellales</taxon>
        <taxon>Oculatellaceae</taxon>
        <taxon>Drouetiella</taxon>
    </lineage>
</organism>
<dbReference type="Pfam" id="PF00072">
    <property type="entry name" value="Response_reg"/>
    <property type="match status" value="1"/>
</dbReference>
<comment type="caution">
    <text evidence="5">The sequence shown here is derived from an EMBL/GenBank/DDBJ whole genome shotgun (WGS) entry which is preliminary data.</text>
</comment>
<dbReference type="PROSITE" id="PS50110">
    <property type="entry name" value="RESPONSE_REGULATORY"/>
    <property type="match status" value="1"/>
</dbReference>
<dbReference type="SUPFAM" id="SSF52172">
    <property type="entry name" value="CheY-like"/>
    <property type="match status" value="1"/>
</dbReference>
<evidence type="ECO:0000256" key="3">
    <source>
        <dbReference type="PROSITE-ProRule" id="PRU00169"/>
    </source>
</evidence>
<dbReference type="Gene3D" id="3.40.50.2300">
    <property type="match status" value="1"/>
</dbReference>
<name>A0A951QIC0_9CYAN</name>
<dbReference type="GO" id="GO:0000160">
    <property type="term" value="P:phosphorelay signal transduction system"/>
    <property type="evidence" value="ECO:0007669"/>
    <property type="project" value="UniProtKB-KW"/>
</dbReference>
<gene>
    <name evidence="5" type="ORF">KME15_26885</name>
</gene>
<protein>
    <submittedName>
        <fullName evidence="5">Response regulator</fullName>
    </submittedName>
</protein>
<dbReference type="InterPro" id="IPR050595">
    <property type="entry name" value="Bact_response_regulator"/>
</dbReference>
<dbReference type="Proteomes" id="UP000757435">
    <property type="component" value="Unassembled WGS sequence"/>
</dbReference>
<feature type="modified residue" description="4-aspartylphosphate" evidence="3">
    <location>
        <position position="52"/>
    </location>
</feature>
<evidence type="ECO:0000313" key="6">
    <source>
        <dbReference type="Proteomes" id="UP000757435"/>
    </source>
</evidence>
<evidence type="ECO:0000256" key="1">
    <source>
        <dbReference type="ARBA" id="ARBA00022553"/>
    </source>
</evidence>
<dbReference type="SMART" id="SM00448">
    <property type="entry name" value="REC"/>
    <property type="match status" value="1"/>
</dbReference>
<keyword evidence="1 3" id="KW-0597">Phosphoprotein</keyword>
<feature type="domain" description="Response regulatory" evidence="4">
    <location>
        <begin position="3"/>
        <end position="119"/>
    </location>
</feature>
<sequence>MTTVLLVEDSLTETELLTRYLRQAGLTVVSVTNGEEAQLKFQIHNPDLVLLDVILPGQSGFELCRKLKTSSKTRHIPVVICSTKDTEADKLWGSMLGADAYLPKPVDSKELINLVFRLTAIHTRGM</sequence>
<accession>A0A951QIC0</accession>
<dbReference type="PANTHER" id="PTHR44591">
    <property type="entry name" value="STRESS RESPONSE REGULATOR PROTEIN 1"/>
    <property type="match status" value="1"/>
</dbReference>
<dbReference type="CDD" id="cd17574">
    <property type="entry name" value="REC_OmpR"/>
    <property type="match status" value="1"/>
</dbReference>
<dbReference type="EMBL" id="JAHHHD010000067">
    <property type="protein sequence ID" value="MBW4662295.1"/>
    <property type="molecule type" value="Genomic_DNA"/>
</dbReference>
<evidence type="ECO:0000256" key="2">
    <source>
        <dbReference type="ARBA" id="ARBA00023012"/>
    </source>
</evidence>
<evidence type="ECO:0000313" key="5">
    <source>
        <dbReference type="EMBL" id="MBW4662295.1"/>
    </source>
</evidence>
<reference evidence="5" key="2">
    <citation type="journal article" date="2022" name="Microbiol. Resour. Announc.">
        <title>Metagenome Sequencing to Explore Phylogenomics of Terrestrial Cyanobacteria.</title>
        <authorList>
            <person name="Ward R.D."/>
            <person name="Stajich J.E."/>
            <person name="Johansen J.R."/>
            <person name="Huntemann M."/>
            <person name="Clum A."/>
            <person name="Foster B."/>
            <person name="Foster B."/>
            <person name="Roux S."/>
            <person name="Palaniappan K."/>
            <person name="Varghese N."/>
            <person name="Mukherjee S."/>
            <person name="Reddy T.B.K."/>
            <person name="Daum C."/>
            <person name="Copeland A."/>
            <person name="Chen I.A."/>
            <person name="Ivanova N.N."/>
            <person name="Kyrpides N.C."/>
            <person name="Shapiro N."/>
            <person name="Eloe-Fadrosh E.A."/>
            <person name="Pietrasiak N."/>
        </authorList>
    </citation>
    <scope>NUCLEOTIDE SEQUENCE</scope>
    <source>
        <strain evidence="5">UHER 2000/2452</strain>
    </source>
</reference>